<evidence type="ECO:0000256" key="13">
    <source>
        <dbReference type="ARBA" id="ARBA00023268"/>
    </source>
</evidence>
<dbReference type="InterPro" id="IPR004467">
    <property type="entry name" value="Or_phspho_trans_dom"/>
</dbReference>
<dbReference type="HAMAP" id="MF_01208">
    <property type="entry name" value="PyrE"/>
    <property type="match status" value="1"/>
</dbReference>
<organism evidence="15 16">
    <name type="scientific">Ladona fulva</name>
    <name type="common">Scarce chaser dragonfly</name>
    <name type="synonym">Libellula fulva</name>
    <dbReference type="NCBI Taxonomy" id="123851"/>
    <lineage>
        <taxon>Eukaryota</taxon>
        <taxon>Metazoa</taxon>
        <taxon>Ecdysozoa</taxon>
        <taxon>Arthropoda</taxon>
        <taxon>Hexapoda</taxon>
        <taxon>Insecta</taxon>
        <taxon>Pterygota</taxon>
        <taxon>Palaeoptera</taxon>
        <taxon>Odonata</taxon>
        <taxon>Epiprocta</taxon>
        <taxon>Anisoptera</taxon>
        <taxon>Libelluloidea</taxon>
        <taxon>Libellulidae</taxon>
        <taxon>Ladona</taxon>
    </lineage>
</organism>
<evidence type="ECO:0000256" key="2">
    <source>
        <dbReference type="ARBA" id="ARBA00004889"/>
    </source>
</evidence>
<reference evidence="15" key="2">
    <citation type="submission" date="2017-10" db="EMBL/GenBank/DDBJ databases">
        <title>Ladona fulva Genome sequencing and assembly.</title>
        <authorList>
            <person name="Murali S."/>
            <person name="Richards S."/>
            <person name="Bandaranaike D."/>
            <person name="Bellair M."/>
            <person name="Blankenburg K."/>
            <person name="Chao H."/>
            <person name="Dinh H."/>
            <person name="Doddapaneni H."/>
            <person name="Dugan-Rocha S."/>
            <person name="Elkadiri S."/>
            <person name="Gnanaolivu R."/>
            <person name="Hernandez B."/>
            <person name="Skinner E."/>
            <person name="Javaid M."/>
            <person name="Lee S."/>
            <person name="Li M."/>
            <person name="Ming W."/>
            <person name="Munidasa M."/>
            <person name="Muniz J."/>
            <person name="Nguyen L."/>
            <person name="Hughes D."/>
            <person name="Osuji N."/>
            <person name="Pu L.-L."/>
            <person name="Puazo M."/>
            <person name="Qu C."/>
            <person name="Quiroz J."/>
            <person name="Raj R."/>
            <person name="Weissenberger G."/>
            <person name="Xin Y."/>
            <person name="Zou X."/>
            <person name="Han Y."/>
            <person name="Worley K."/>
            <person name="Muzny D."/>
            <person name="Gibbs R."/>
        </authorList>
    </citation>
    <scope>NUCLEOTIDE SEQUENCE</scope>
    <source>
        <strain evidence="15">Sampled in the wild</strain>
    </source>
</reference>
<sequence length="196" mass="21485">MSSDTGSFEERVNNFVVDLYEIGGLKFGDFKMKVGINSPVYLDLRVLASHPKILETLALLLWEFAGPLVERDHICGVPYNALPIATIIAAKHNIPMLIRRKEAKNYGTKKLIEGQFTEGQTCVIIEDVVTSGSSILETVQDLENEGLKVTAAVVIVDRGQGGKKNLADQGLTVHNLLTLSKVSTCYLDMPQNSLLI</sequence>
<feature type="domain" description="Phosphoribosyltransferase" evidence="14">
    <location>
        <begin position="70"/>
        <end position="165"/>
    </location>
</feature>
<dbReference type="CDD" id="cd06223">
    <property type="entry name" value="PRTases_typeI"/>
    <property type="match status" value="1"/>
</dbReference>
<evidence type="ECO:0000313" key="15">
    <source>
        <dbReference type="EMBL" id="KAG8221899.1"/>
    </source>
</evidence>
<keyword evidence="16" id="KW-1185">Reference proteome</keyword>
<dbReference type="PANTHER" id="PTHR19278">
    <property type="entry name" value="OROTATE PHOSPHORIBOSYLTRANSFERASE"/>
    <property type="match status" value="1"/>
</dbReference>
<evidence type="ECO:0000256" key="5">
    <source>
        <dbReference type="ARBA" id="ARBA00011971"/>
    </source>
</evidence>
<dbReference type="InterPro" id="IPR029057">
    <property type="entry name" value="PRTase-like"/>
</dbReference>
<evidence type="ECO:0000256" key="1">
    <source>
        <dbReference type="ARBA" id="ARBA00004861"/>
    </source>
</evidence>
<evidence type="ECO:0000256" key="4">
    <source>
        <dbReference type="ARBA" id="ARBA00009769"/>
    </source>
</evidence>
<protein>
    <recommendedName>
        <fullName evidence="7">Uridine 5'-monophosphate synthase</fullName>
        <ecNumber evidence="5">2.4.2.10</ecNumber>
        <ecNumber evidence="6">4.1.1.23</ecNumber>
    </recommendedName>
</protein>
<keyword evidence="10" id="KW-0210">Decarboxylase</keyword>
<dbReference type="GO" id="GO:0004590">
    <property type="term" value="F:orotidine-5'-phosphate decarboxylase activity"/>
    <property type="evidence" value="ECO:0007669"/>
    <property type="project" value="UniProtKB-EC"/>
</dbReference>
<gene>
    <name evidence="15" type="ORF">J437_LFUL006717</name>
</gene>
<dbReference type="EC" id="2.4.2.10" evidence="5"/>
<dbReference type="FunFam" id="3.40.50.2020:FF:000025">
    <property type="entry name" value="Uridine monophosphate synthetase"/>
    <property type="match status" value="1"/>
</dbReference>
<keyword evidence="8" id="KW-0328">Glycosyltransferase</keyword>
<dbReference type="InterPro" id="IPR023031">
    <property type="entry name" value="OPRT"/>
</dbReference>
<dbReference type="UniPathway" id="UPA00070">
    <property type="reaction ID" value="UER00119"/>
</dbReference>
<dbReference type="Pfam" id="PF00156">
    <property type="entry name" value="Pribosyltran"/>
    <property type="match status" value="1"/>
</dbReference>
<evidence type="ECO:0000256" key="11">
    <source>
        <dbReference type="ARBA" id="ARBA00022975"/>
    </source>
</evidence>
<evidence type="ECO:0000256" key="9">
    <source>
        <dbReference type="ARBA" id="ARBA00022679"/>
    </source>
</evidence>
<evidence type="ECO:0000256" key="6">
    <source>
        <dbReference type="ARBA" id="ARBA00012321"/>
    </source>
</evidence>
<reference evidence="15" key="1">
    <citation type="submission" date="2013-04" db="EMBL/GenBank/DDBJ databases">
        <authorList>
            <person name="Qu J."/>
            <person name="Murali S.C."/>
            <person name="Bandaranaike D."/>
            <person name="Bellair M."/>
            <person name="Blankenburg K."/>
            <person name="Chao H."/>
            <person name="Dinh H."/>
            <person name="Doddapaneni H."/>
            <person name="Downs B."/>
            <person name="Dugan-Rocha S."/>
            <person name="Elkadiri S."/>
            <person name="Gnanaolivu R.D."/>
            <person name="Hernandez B."/>
            <person name="Javaid M."/>
            <person name="Jayaseelan J.C."/>
            <person name="Lee S."/>
            <person name="Li M."/>
            <person name="Ming W."/>
            <person name="Munidasa M."/>
            <person name="Muniz J."/>
            <person name="Nguyen L."/>
            <person name="Ongeri F."/>
            <person name="Osuji N."/>
            <person name="Pu L.-L."/>
            <person name="Puazo M."/>
            <person name="Qu C."/>
            <person name="Quiroz J."/>
            <person name="Raj R."/>
            <person name="Weissenberger G."/>
            <person name="Xin Y."/>
            <person name="Zou X."/>
            <person name="Han Y."/>
            <person name="Richards S."/>
            <person name="Worley K."/>
            <person name="Muzny D."/>
            <person name="Gibbs R."/>
        </authorList>
    </citation>
    <scope>NUCLEOTIDE SEQUENCE</scope>
    <source>
        <strain evidence="15">Sampled in the wild</strain>
    </source>
</reference>
<evidence type="ECO:0000256" key="7">
    <source>
        <dbReference type="ARBA" id="ARBA00015047"/>
    </source>
</evidence>
<evidence type="ECO:0000256" key="10">
    <source>
        <dbReference type="ARBA" id="ARBA00022793"/>
    </source>
</evidence>
<dbReference type="AlphaFoldDB" id="A0A8K0NW61"/>
<proteinExistence type="inferred from homology"/>
<dbReference type="InterPro" id="IPR000836">
    <property type="entry name" value="PRTase_dom"/>
</dbReference>
<keyword evidence="13" id="KW-0511">Multifunctional enzyme</keyword>
<dbReference type="EMBL" id="KZ308116">
    <property type="protein sequence ID" value="KAG8221899.1"/>
    <property type="molecule type" value="Genomic_DNA"/>
</dbReference>
<dbReference type="NCBIfam" id="TIGR00336">
    <property type="entry name" value="pyrE"/>
    <property type="match status" value="1"/>
</dbReference>
<keyword evidence="12" id="KW-0456">Lyase</keyword>
<evidence type="ECO:0000256" key="12">
    <source>
        <dbReference type="ARBA" id="ARBA00023239"/>
    </source>
</evidence>
<comment type="pathway">
    <text evidence="1">Pyrimidine metabolism; UMP biosynthesis via de novo pathway; UMP from orotate: step 2/2.</text>
</comment>
<comment type="similarity">
    <text evidence="4">In the C-terminal section; belongs to the OMP decarboxylase family.</text>
</comment>
<dbReference type="EC" id="4.1.1.23" evidence="6"/>
<keyword evidence="9" id="KW-0808">Transferase</keyword>
<evidence type="ECO:0000313" key="16">
    <source>
        <dbReference type="Proteomes" id="UP000792457"/>
    </source>
</evidence>
<keyword evidence="11" id="KW-0665">Pyrimidine biosynthesis</keyword>
<dbReference type="Gene3D" id="3.40.50.2020">
    <property type="match status" value="1"/>
</dbReference>
<name>A0A8K0NW61_LADFU</name>
<evidence type="ECO:0000259" key="14">
    <source>
        <dbReference type="Pfam" id="PF00156"/>
    </source>
</evidence>
<dbReference type="GO" id="GO:0044205">
    <property type="term" value="P:'de novo' UMP biosynthetic process"/>
    <property type="evidence" value="ECO:0007669"/>
    <property type="project" value="UniProtKB-UniPathway"/>
</dbReference>
<comment type="similarity">
    <text evidence="3">In the N-terminal section; belongs to the purine/pyrimidine phosphoribosyltransferase family.</text>
</comment>
<dbReference type="GO" id="GO:0019856">
    <property type="term" value="P:pyrimidine nucleobase biosynthetic process"/>
    <property type="evidence" value="ECO:0007669"/>
    <property type="project" value="TreeGrafter"/>
</dbReference>
<comment type="caution">
    <text evidence="15">The sequence shown here is derived from an EMBL/GenBank/DDBJ whole genome shotgun (WGS) entry which is preliminary data.</text>
</comment>
<dbReference type="GO" id="GO:0004588">
    <property type="term" value="F:orotate phosphoribosyltransferase activity"/>
    <property type="evidence" value="ECO:0007669"/>
    <property type="project" value="UniProtKB-EC"/>
</dbReference>
<evidence type="ECO:0000256" key="8">
    <source>
        <dbReference type="ARBA" id="ARBA00022676"/>
    </source>
</evidence>
<dbReference type="PANTHER" id="PTHR19278:SF9">
    <property type="entry name" value="URIDINE 5'-MONOPHOSPHATE SYNTHASE"/>
    <property type="match status" value="1"/>
</dbReference>
<evidence type="ECO:0000256" key="3">
    <source>
        <dbReference type="ARBA" id="ARBA00006221"/>
    </source>
</evidence>
<dbReference type="SUPFAM" id="SSF53271">
    <property type="entry name" value="PRTase-like"/>
    <property type="match status" value="1"/>
</dbReference>
<comment type="pathway">
    <text evidence="2">Pyrimidine metabolism; UMP biosynthesis via de novo pathway; UMP from orotate: step 1/2.</text>
</comment>
<dbReference type="Proteomes" id="UP000792457">
    <property type="component" value="Unassembled WGS sequence"/>
</dbReference>
<dbReference type="OrthoDB" id="10263753at2759"/>
<accession>A0A8K0NW61</accession>